<dbReference type="AlphaFoldDB" id="A0A2H1WU59"/>
<protein>
    <submittedName>
        <fullName evidence="1">SFRICE_030755</fullName>
    </submittedName>
</protein>
<reference evidence="1" key="1">
    <citation type="submission" date="2016-07" db="EMBL/GenBank/DDBJ databases">
        <authorList>
            <person name="Bretaudeau A."/>
        </authorList>
    </citation>
    <scope>NUCLEOTIDE SEQUENCE</scope>
    <source>
        <strain evidence="1">Rice</strain>
        <tissue evidence="1">Whole body</tissue>
    </source>
</reference>
<gene>
    <name evidence="1" type="ORF">SFRICE_030755</name>
</gene>
<proteinExistence type="predicted"/>
<dbReference type="PANTHER" id="PTHR39953:SF1">
    <property type="entry name" value="RE54151P"/>
    <property type="match status" value="1"/>
</dbReference>
<dbReference type="EMBL" id="ODYU01011078">
    <property type="protein sequence ID" value="SOQ56591.1"/>
    <property type="molecule type" value="Genomic_DNA"/>
</dbReference>
<dbReference type="InterPro" id="IPR011604">
    <property type="entry name" value="PDDEXK-like_dom_sf"/>
</dbReference>
<name>A0A2H1WU59_SPOFR</name>
<dbReference type="GO" id="GO:0006281">
    <property type="term" value="P:DNA repair"/>
    <property type="evidence" value="ECO:0007669"/>
    <property type="project" value="UniProtKB-ARBA"/>
</dbReference>
<organism evidence="1">
    <name type="scientific">Spodoptera frugiperda</name>
    <name type="common">Fall armyworm</name>
    <dbReference type="NCBI Taxonomy" id="7108"/>
    <lineage>
        <taxon>Eukaryota</taxon>
        <taxon>Metazoa</taxon>
        <taxon>Ecdysozoa</taxon>
        <taxon>Arthropoda</taxon>
        <taxon>Hexapoda</taxon>
        <taxon>Insecta</taxon>
        <taxon>Pterygota</taxon>
        <taxon>Neoptera</taxon>
        <taxon>Endopterygota</taxon>
        <taxon>Lepidoptera</taxon>
        <taxon>Glossata</taxon>
        <taxon>Ditrysia</taxon>
        <taxon>Noctuoidea</taxon>
        <taxon>Noctuidae</taxon>
        <taxon>Amphipyrinae</taxon>
        <taxon>Spodoptera</taxon>
    </lineage>
</organism>
<accession>A0A2H1WU59</accession>
<sequence length="169" mass="19302">MTAHCGMSCTSKAYDFAHCNTLDGTLTKTILGARKLRDTEAMKRGRLLESQVLKEVEKIRKIKISKCGLNIISTNPIIGASPDGENSVYSIEIKYPTSEKAMGRYVSSGNKVPNIWHKCNYRCIFLIKQTHCFVLLIKILKKQKKINLRSQLRPATVRKFVRKMQHFLE</sequence>
<dbReference type="SUPFAM" id="SSF52980">
    <property type="entry name" value="Restriction endonuclease-like"/>
    <property type="match status" value="1"/>
</dbReference>
<dbReference type="PANTHER" id="PTHR39953">
    <property type="entry name" value="RE54151P"/>
    <property type="match status" value="1"/>
</dbReference>
<dbReference type="Gene3D" id="3.90.320.10">
    <property type="match status" value="1"/>
</dbReference>
<dbReference type="InterPro" id="IPR011335">
    <property type="entry name" value="Restrct_endonuc-II-like"/>
</dbReference>
<evidence type="ECO:0000313" key="1">
    <source>
        <dbReference type="EMBL" id="SOQ56591.1"/>
    </source>
</evidence>